<proteinExistence type="predicted"/>
<keyword evidence="2" id="KW-1185">Reference proteome</keyword>
<gene>
    <name evidence="1" type="ordered locus">Saro_2998</name>
</gene>
<sequence>MTDIPIPAGPTNKELVDLAYLALGMTDTMFGRTEEEYASGVGLLRAMMGEWPFDQLGYDYTTPRPSERSGIEQKWTQAVSLSLAERIAPAVGKALSPQSASAKARSYSTLCAAVGNKSTVTYPNNTPAGAGQGRSLGFGAFFRDGD</sequence>
<dbReference type="InterPro" id="IPR020362">
    <property type="entry name" value="Tail_accessory_Gp4"/>
</dbReference>
<evidence type="ECO:0000313" key="1">
    <source>
        <dbReference type="EMBL" id="ABD27433.1"/>
    </source>
</evidence>
<evidence type="ECO:0000313" key="2">
    <source>
        <dbReference type="Proteomes" id="UP000009134"/>
    </source>
</evidence>
<dbReference type="Pfam" id="PF11650">
    <property type="entry name" value="P22_Tail-4"/>
    <property type="match status" value="1"/>
</dbReference>
<dbReference type="EMBL" id="CP000248">
    <property type="protein sequence ID" value="ABD27433.1"/>
    <property type="molecule type" value="Genomic_DNA"/>
</dbReference>
<dbReference type="KEGG" id="nar:Saro_2998"/>
<dbReference type="STRING" id="279238.Saro_2998"/>
<dbReference type="RefSeq" id="WP_011446637.1">
    <property type="nucleotide sequence ID" value="NC_007794.1"/>
</dbReference>
<dbReference type="Gene3D" id="1.10.3230.20">
    <property type="entry name" value="P22 tail accessory factor (Gp4)"/>
    <property type="match status" value="1"/>
</dbReference>
<dbReference type="Proteomes" id="UP000009134">
    <property type="component" value="Chromosome"/>
</dbReference>
<dbReference type="InterPro" id="IPR038258">
    <property type="entry name" value="Gp4_sf"/>
</dbReference>
<accession>Q2G3Z0</accession>
<protein>
    <submittedName>
        <fullName evidence="1">Uncharacterized protein</fullName>
    </submittedName>
</protein>
<dbReference type="AlphaFoldDB" id="Q2G3Z0"/>
<organism evidence="1 2">
    <name type="scientific">Novosphingobium aromaticivorans (strain ATCC 700278 / DSM 12444 / CCUG 56034 / CIP 105152 / NBRC 16084 / F199)</name>
    <dbReference type="NCBI Taxonomy" id="279238"/>
    <lineage>
        <taxon>Bacteria</taxon>
        <taxon>Pseudomonadati</taxon>
        <taxon>Pseudomonadota</taxon>
        <taxon>Alphaproteobacteria</taxon>
        <taxon>Sphingomonadales</taxon>
        <taxon>Sphingomonadaceae</taxon>
        <taxon>Novosphingobium</taxon>
    </lineage>
</organism>
<name>Q2G3Z0_NOVAD</name>
<dbReference type="HOGENOM" id="CLU_1775537_0_0_5"/>
<reference evidence="2" key="1">
    <citation type="submission" date="2006-01" db="EMBL/GenBank/DDBJ databases">
        <title>Complete sequence of Novosphingobium aromaticivorans DSM 12444.</title>
        <authorList>
            <consortium name="US DOE Joint Genome Institute"/>
            <person name="Copeland A."/>
            <person name="Lucas S."/>
            <person name="Lapidus A."/>
            <person name="Barry K."/>
            <person name="Detter J.C."/>
            <person name="Glavina T."/>
            <person name="Hammon N."/>
            <person name="Israni S."/>
            <person name="Pitluck S."/>
            <person name="Chain P."/>
            <person name="Malfatti S."/>
            <person name="Shin M."/>
            <person name="Vergez L."/>
            <person name="Schmutz J."/>
            <person name="Larimer F."/>
            <person name="Land M."/>
            <person name="Kyrpides N."/>
            <person name="Ivanova N."/>
            <person name="Fredrickson J."/>
            <person name="Balkwill D."/>
            <person name="Romine M.F."/>
            <person name="Richardson P."/>
        </authorList>
    </citation>
    <scope>NUCLEOTIDE SEQUENCE [LARGE SCALE GENOMIC DNA]</scope>
    <source>
        <strain evidence="2">ATCC 700278 / DSM 12444 / CCUG 56034 / CIP 105152 / NBRC 16084 / F199</strain>
    </source>
</reference>